<sequence>MVPDKNAHQGFVSIPKLNDGLSYWSTLNGTAVAEDSSVVAKSSGPNKRYFLADILRRDKIDKAHYDSVKSALIQLNFISLTTLSDGTISFTIGGFIDNCSGIAYSVTGTQPASNDCGDIMRWVKIGENWYAWGTT</sequence>
<dbReference type="Proteomes" id="UP001164653">
    <property type="component" value="Chromosome"/>
</dbReference>
<organism evidence="1 2">
    <name type="scientific">Dyadobacter pollutisoli</name>
    <dbReference type="NCBI Taxonomy" id="2910158"/>
    <lineage>
        <taxon>Bacteria</taxon>
        <taxon>Pseudomonadati</taxon>
        <taxon>Bacteroidota</taxon>
        <taxon>Cytophagia</taxon>
        <taxon>Cytophagales</taxon>
        <taxon>Spirosomataceae</taxon>
        <taxon>Dyadobacter</taxon>
    </lineage>
</organism>
<dbReference type="AlphaFoldDB" id="A0A9E8NCW5"/>
<evidence type="ECO:0000313" key="2">
    <source>
        <dbReference type="Proteomes" id="UP001164653"/>
    </source>
</evidence>
<accession>A0A9E8NCW5</accession>
<evidence type="ECO:0000313" key="1">
    <source>
        <dbReference type="EMBL" id="WAC12988.1"/>
    </source>
</evidence>
<name>A0A9E8NCW5_9BACT</name>
<keyword evidence="2" id="KW-1185">Reference proteome</keyword>
<gene>
    <name evidence="1" type="ORF">ON006_03275</name>
</gene>
<dbReference type="RefSeq" id="WP_244825050.1">
    <property type="nucleotide sequence ID" value="NZ_CP112998.1"/>
</dbReference>
<protein>
    <submittedName>
        <fullName evidence="1">Uncharacterized protein</fullName>
    </submittedName>
</protein>
<dbReference type="KEGG" id="dpf:ON006_03275"/>
<reference evidence="1" key="1">
    <citation type="submission" date="2022-11" db="EMBL/GenBank/DDBJ databases">
        <title>Dyadobacter pollutisoli sp. nov., isolated from plastic dumped soil.</title>
        <authorList>
            <person name="Kim J.M."/>
            <person name="Kim K.R."/>
            <person name="Lee J.K."/>
            <person name="Hao L."/>
            <person name="Jeon C.O."/>
        </authorList>
    </citation>
    <scope>NUCLEOTIDE SEQUENCE</scope>
    <source>
        <strain evidence="1">U1</strain>
    </source>
</reference>
<dbReference type="EMBL" id="CP112998">
    <property type="protein sequence ID" value="WAC12988.1"/>
    <property type="molecule type" value="Genomic_DNA"/>
</dbReference>
<proteinExistence type="predicted"/>